<evidence type="ECO:0000313" key="1">
    <source>
        <dbReference type="EMBL" id="KAK9728637.1"/>
    </source>
</evidence>
<gene>
    <name evidence="1" type="ORF">QE152_g17087</name>
</gene>
<name>A0AAW1L519_POPJA</name>
<evidence type="ECO:0000313" key="2">
    <source>
        <dbReference type="Proteomes" id="UP001458880"/>
    </source>
</evidence>
<protein>
    <recommendedName>
        <fullName evidence="3">Reverse transcriptase</fullName>
    </recommendedName>
</protein>
<keyword evidence="2" id="KW-1185">Reference proteome</keyword>
<dbReference type="AlphaFoldDB" id="A0AAW1L519"/>
<proteinExistence type="predicted"/>
<reference evidence="1 2" key="1">
    <citation type="journal article" date="2024" name="BMC Genomics">
        <title>De novo assembly and annotation of Popillia japonica's genome with initial clues to its potential as an invasive pest.</title>
        <authorList>
            <person name="Cucini C."/>
            <person name="Boschi S."/>
            <person name="Funari R."/>
            <person name="Cardaioli E."/>
            <person name="Iannotti N."/>
            <person name="Marturano G."/>
            <person name="Paoli F."/>
            <person name="Bruttini M."/>
            <person name="Carapelli A."/>
            <person name="Frati F."/>
            <person name="Nardi F."/>
        </authorList>
    </citation>
    <scope>NUCLEOTIDE SEQUENCE [LARGE SCALE GENOMIC DNA]</scope>
    <source>
        <strain evidence="1">DMR45628</strain>
    </source>
</reference>
<dbReference type="EMBL" id="JASPKY010000168">
    <property type="protein sequence ID" value="KAK9728637.1"/>
    <property type="molecule type" value="Genomic_DNA"/>
</dbReference>
<dbReference type="Proteomes" id="UP001458880">
    <property type="component" value="Unassembled WGS sequence"/>
</dbReference>
<sequence length="110" mass="12190">MRELKSVAPCDLSVDFKKCVNQELLPANNNCTREPRTVEETTPFTLAELEIVAHNMKSGTAPGVDGPEAIKLAVKTVPDWILAAMNALLKSQKFPQEWKNSKSNIPAKER</sequence>
<evidence type="ECO:0008006" key="3">
    <source>
        <dbReference type="Google" id="ProtNLM"/>
    </source>
</evidence>
<organism evidence="1 2">
    <name type="scientific">Popillia japonica</name>
    <name type="common">Japanese beetle</name>
    <dbReference type="NCBI Taxonomy" id="7064"/>
    <lineage>
        <taxon>Eukaryota</taxon>
        <taxon>Metazoa</taxon>
        <taxon>Ecdysozoa</taxon>
        <taxon>Arthropoda</taxon>
        <taxon>Hexapoda</taxon>
        <taxon>Insecta</taxon>
        <taxon>Pterygota</taxon>
        <taxon>Neoptera</taxon>
        <taxon>Endopterygota</taxon>
        <taxon>Coleoptera</taxon>
        <taxon>Polyphaga</taxon>
        <taxon>Scarabaeiformia</taxon>
        <taxon>Scarabaeidae</taxon>
        <taxon>Rutelinae</taxon>
        <taxon>Popillia</taxon>
    </lineage>
</organism>
<comment type="caution">
    <text evidence="1">The sequence shown here is derived from an EMBL/GenBank/DDBJ whole genome shotgun (WGS) entry which is preliminary data.</text>
</comment>
<accession>A0AAW1L519</accession>